<organism evidence="10 11">
    <name type="scientific">Wickerhamomyces mucosus</name>
    <dbReference type="NCBI Taxonomy" id="1378264"/>
    <lineage>
        <taxon>Eukaryota</taxon>
        <taxon>Fungi</taxon>
        <taxon>Dikarya</taxon>
        <taxon>Ascomycota</taxon>
        <taxon>Saccharomycotina</taxon>
        <taxon>Saccharomycetes</taxon>
        <taxon>Phaffomycetales</taxon>
        <taxon>Wickerhamomycetaceae</taxon>
        <taxon>Wickerhamomyces</taxon>
    </lineage>
</organism>
<reference evidence="10" key="1">
    <citation type="journal article" date="2021" name="Open Biol.">
        <title>Shared evolutionary footprints suggest mitochondrial oxidative damage underlies multiple complex I losses in fungi.</title>
        <authorList>
            <person name="Schikora-Tamarit M.A."/>
            <person name="Marcet-Houben M."/>
            <person name="Nosek J."/>
            <person name="Gabaldon T."/>
        </authorList>
    </citation>
    <scope>NUCLEOTIDE SEQUENCE</scope>
    <source>
        <strain evidence="10">CBS6341</strain>
    </source>
</reference>
<dbReference type="InterPro" id="IPR004841">
    <property type="entry name" value="AA-permease/SLC12A_dom"/>
</dbReference>
<sequence length="545" mass="61762">MGLGDLELHDENEKANVNIEINVTENSQNDIESLSTNPRETVNLLNRSLSTRQVSMIAIAGTIGTGLFLGTGKSLAAGGPLSLLICYALIGFVVYVTLLSVGEMSTIYPVAGSFCTFSRRFGSDSLGFTNLVNYWFNDAISVASELTALRLILEYWSNFDYYWVASLIIWIFLLTLNMFHVSIYGEAEYWLALLKVVTILIFFIVSIVVNAGHNNLHEYIGFKYWSMGDAPLVGGIKGFVSVFVTASFSYGGTESLTLTAGEASNPIRNTPKVINTVFWRILIFYTFTIFFIGMNIPYDYPNLSTKTTITSPFTIVLKMVGANAGGSFMNAIIFTSVISGGNHSLFSGGRLLFTLGTDGYFPKVFTYTNRYKAPYVAVFVTWFIGGLCFGSSFISAGVFWSWLQSLVGVSNQIAWLTIIVTSFRFRAGLKAQGKEHYLKFKNWTYPYGNIFSTVFIMFIIFIQGWSSFDPWNVSDFFSNYLELIIFPLFYVIWWIYKRDKWVKPEDMDFETDLYVETEEERLLNEKLDSLKGWAKWRNRLFEYFV</sequence>
<keyword evidence="4 8" id="KW-0812">Transmembrane</keyword>
<feature type="transmembrane region" description="Helical" evidence="8">
    <location>
        <begin position="446"/>
        <end position="465"/>
    </location>
</feature>
<comment type="caution">
    <text evidence="10">The sequence shown here is derived from an EMBL/GenBank/DDBJ whole genome shotgun (WGS) entry which is preliminary data.</text>
</comment>
<dbReference type="Gene3D" id="1.20.1740.10">
    <property type="entry name" value="Amino acid/polyamine transporter I"/>
    <property type="match status" value="1"/>
</dbReference>
<evidence type="ECO:0000259" key="9">
    <source>
        <dbReference type="Pfam" id="PF00324"/>
    </source>
</evidence>
<evidence type="ECO:0000313" key="10">
    <source>
        <dbReference type="EMBL" id="KAH3670251.1"/>
    </source>
</evidence>
<feature type="transmembrane region" description="Helical" evidence="8">
    <location>
        <begin position="77"/>
        <end position="98"/>
    </location>
</feature>
<keyword evidence="5" id="KW-0029">Amino-acid transport</keyword>
<evidence type="ECO:0000256" key="1">
    <source>
        <dbReference type="ARBA" id="ARBA00004141"/>
    </source>
</evidence>
<dbReference type="GO" id="GO:0016020">
    <property type="term" value="C:membrane"/>
    <property type="evidence" value="ECO:0007669"/>
    <property type="project" value="UniProtKB-SubCell"/>
</dbReference>
<proteinExistence type="inferred from homology"/>
<dbReference type="InterPro" id="IPR004840">
    <property type="entry name" value="Amino_acid_permease_CS"/>
</dbReference>
<keyword evidence="7 8" id="KW-0472">Membrane</keyword>
<reference evidence="10" key="2">
    <citation type="submission" date="2021-01" db="EMBL/GenBank/DDBJ databases">
        <authorList>
            <person name="Schikora-Tamarit M.A."/>
        </authorList>
    </citation>
    <scope>NUCLEOTIDE SEQUENCE</scope>
    <source>
        <strain evidence="10">CBS6341</strain>
    </source>
</reference>
<dbReference type="Pfam" id="PF00324">
    <property type="entry name" value="AA_permease"/>
    <property type="match status" value="1"/>
</dbReference>
<dbReference type="Proteomes" id="UP000769528">
    <property type="component" value="Unassembled WGS sequence"/>
</dbReference>
<feature type="transmembrane region" description="Helical" evidence="8">
    <location>
        <begin position="375"/>
        <end position="400"/>
    </location>
</feature>
<evidence type="ECO:0000256" key="4">
    <source>
        <dbReference type="ARBA" id="ARBA00022692"/>
    </source>
</evidence>
<dbReference type="EMBL" id="JAEUBF010001309">
    <property type="protein sequence ID" value="KAH3670251.1"/>
    <property type="molecule type" value="Genomic_DNA"/>
</dbReference>
<feature type="transmembrane region" description="Helical" evidence="8">
    <location>
        <begin position="161"/>
        <end position="183"/>
    </location>
</feature>
<feature type="transmembrane region" description="Helical" evidence="8">
    <location>
        <begin position="230"/>
        <end position="250"/>
    </location>
</feature>
<feature type="transmembrane region" description="Helical" evidence="8">
    <location>
        <begin position="277"/>
        <end position="296"/>
    </location>
</feature>
<dbReference type="PANTHER" id="PTHR43341:SF3">
    <property type="entry name" value="AMINO-ACID PERMEASE PB1C11.02-RELATED"/>
    <property type="match status" value="1"/>
</dbReference>
<comment type="similarity">
    <text evidence="2">Belongs to the amino acid-polyamine-organocation (APC) superfamily. YAT (TC 2.A.3.10) family.</text>
</comment>
<dbReference type="OrthoDB" id="3900342at2759"/>
<keyword evidence="3" id="KW-0813">Transport</keyword>
<dbReference type="PANTHER" id="PTHR43341">
    <property type="entry name" value="AMINO ACID PERMEASE"/>
    <property type="match status" value="1"/>
</dbReference>
<feature type="domain" description="Amino acid permease/ SLC12A" evidence="9">
    <location>
        <begin position="54"/>
        <end position="500"/>
    </location>
</feature>
<feature type="transmembrane region" description="Helical" evidence="8">
    <location>
        <begin position="406"/>
        <end position="425"/>
    </location>
</feature>
<dbReference type="InterPro" id="IPR050524">
    <property type="entry name" value="APC_YAT"/>
</dbReference>
<dbReference type="PROSITE" id="PS00218">
    <property type="entry name" value="AMINO_ACID_PERMEASE_1"/>
    <property type="match status" value="1"/>
</dbReference>
<evidence type="ECO:0000256" key="8">
    <source>
        <dbReference type="SAM" id="Phobius"/>
    </source>
</evidence>
<feature type="transmembrane region" description="Helical" evidence="8">
    <location>
        <begin position="477"/>
        <end position="496"/>
    </location>
</feature>
<dbReference type="GO" id="GO:0015171">
    <property type="term" value="F:amino acid transmembrane transporter activity"/>
    <property type="evidence" value="ECO:0007669"/>
    <property type="project" value="TreeGrafter"/>
</dbReference>
<feature type="transmembrane region" description="Helical" evidence="8">
    <location>
        <begin position="54"/>
        <end position="71"/>
    </location>
</feature>
<evidence type="ECO:0000256" key="3">
    <source>
        <dbReference type="ARBA" id="ARBA00022448"/>
    </source>
</evidence>
<keyword evidence="6 8" id="KW-1133">Transmembrane helix</keyword>
<name>A0A9P8T9Q4_9ASCO</name>
<keyword evidence="11" id="KW-1185">Reference proteome</keyword>
<gene>
    <name evidence="10" type="ORF">WICMUC_004904</name>
</gene>
<evidence type="ECO:0000256" key="6">
    <source>
        <dbReference type="ARBA" id="ARBA00022989"/>
    </source>
</evidence>
<feature type="transmembrane region" description="Helical" evidence="8">
    <location>
        <begin position="189"/>
        <end position="209"/>
    </location>
</feature>
<dbReference type="FunFam" id="1.20.1740.10:FF:000001">
    <property type="entry name" value="Amino acid permease"/>
    <property type="match status" value="1"/>
</dbReference>
<evidence type="ECO:0000256" key="7">
    <source>
        <dbReference type="ARBA" id="ARBA00023136"/>
    </source>
</evidence>
<dbReference type="PIRSF" id="PIRSF006060">
    <property type="entry name" value="AA_transporter"/>
    <property type="match status" value="1"/>
</dbReference>
<evidence type="ECO:0000313" key="11">
    <source>
        <dbReference type="Proteomes" id="UP000769528"/>
    </source>
</evidence>
<comment type="subcellular location">
    <subcellularLocation>
        <location evidence="1">Membrane</location>
        <topology evidence="1">Multi-pass membrane protein</topology>
    </subcellularLocation>
</comment>
<protein>
    <recommendedName>
        <fullName evidence="9">Amino acid permease/ SLC12A domain-containing protein</fullName>
    </recommendedName>
</protein>
<evidence type="ECO:0000256" key="2">
    <source>
        <dbReference type="ARBA" id="ARBA00006983"/>
    </source>
</evidence>
<evidence type="ECO:0000256" key="5">
    <source>
        <dbReference type="ARBA" id="ARBA00022970"/>
    </source>
</evidence>
<dbReference type="AlphaFoldDB" id="A0A9P8T9Q4"/>
<accession>A0A9P8T9Q4</accession>